<evidence type="ECO:0000256" key="1">
    <source>
        <dbReference type="SAM" id="SignalP"/>
    </source>
</evidence>
<accession>A0AAD2B1B3</accession>
<organism evidence="2 3">
    <name type="scientific">Ralstonia mannitolilytica</name>
    <dbReference type="NCBI Taxonomy" id="105219"/>
    <lineage>
        <taxon>Bacteria</taxon>
        <taxon>Pseudomonadati</taxon>
        <taxon>Pseudomonadota</taxon>
        <taxon>Betaproteobacteria</taxon>
        <taxon>Burkholderiales</taxon>
        <taxon>Burkholderiaceae</taxon>
        <taxon>Ralstonia</taxon>
    </lineage>
</organism>
<sequence>MPSASDSARFTRLPASNVLRGAWWALGLALSMSAAAQTNAPASRVVSELKDIRMKAIASLPKAGGHAGDRDSCPQLLIQPKSPAAKQVAALGWAVMSDVPLGPYRAVSFAGQMEVATSGTCNVTQGNVAVFENDKLIALAYGKSAEDTAIGRLTSLEGDAVRVWDGDLVESPVGDLHLDADGTLRLGKIADEDAVCQGRAKVPTVYNMPIDKARKALAAKGWNPVRAQPDGEPRQADLIKRGIVEAQACSGTGLAYCGFSYAGPSGTLSLTTVGDNALPHVVGYSVKCR</sequence>
<name>A0AAD2B1B3_9RALS</name>
<evidence type="ECO:0000313" key="3">
    <source>
        <dbReference type="Proteomes" id="UP001190002"/>
    </source>
</evidence>
<gene>
    <name evidence="2" type="ORF">R77591_03936</name>
</gene>
<dbReference type="AlphaFoldDB" id="A0AAD2B1B3"/>
<dbReference type="Proteomes" id="UP001190002">
    <property type="component" value="Unassembled WGS sequence"/>
</dbReference>
<dbReference type="EMBL" id="CATVXE010000020">
    <property type="protein sequence ID" value="CAJ0692540.1"/>
    <property type="molecule type" value="Genomic_DNA"/>
</dbReference>
<evidence type="ECO:0000313" key="2">
    <source>
        <dbReference type="EMBL" id="CAJ0692540.1"/>
    </source>
</evidence>
<reference evidence="2" key="1">
    <citation type="submission" date="2023-07" db="EMBL/GenBank/DDBJ databases">
        <authorList>
            <person name="Peeters C."/>
        </authorList>
    </citation>
    <scope>NUCLEOTIDE SEQUENCE</scope>
    <source>
        <strain evidence="2">R-77591</strain>
    </source>
</reference>
<keyword evidence="1" id="KW-0732">Signal</keyword>
<protein>
    <submittedName>
        <fullName evidence="2">Uncharacterized protein</fullName>
    </submittedName>
</protein>
<proteinExistence type="predicted"/>
<comment type="caution">
    <text evidence="2">The sequence shown here is derived from an EMBL/GenBank/DDBJ whole genome shotgun (WGS) entry which is preliminary data.</text>
</comment>
<feature type="chain" id="PRO_5042269239" evidence="1">
    <location>
        <begin position="37"/>
        <end position="289"/>
    </location>
</feature>
<feature type="signal peptide" evidence="1">
    <location>
        <begin position="1"/>
        <end position="36"/>
    </location>
</feature>